<feature type="domain" description="ZP" evidence="4">
    <location>
        <begin position="55"/>
        <end position="367"/>
    </location>
</feature>
<evidence type="ECO:0000313" key="6">
    <source>
        <dbReference type="RefSeq" id="XP_027195987.1"/>
    </source>
</evidence>
<gene>
    <name evidence="6" type="primary">LOC113790510</name>
</gene>
<dbReference type="InParanoid" id="A0A6P6XR87"/>
<keyword evidence="3" id="KW-1133">Transmembrane helix</keyword>
<evidence type="ECO:0000256" key="1">
    <source>
        <dbReference type="ARBA" id="ARBA00022729"/>
    </source>
</evidence>
<dbReference type="PANTHER" id="PTHR22907:SF54">
    <property type="entry name" value="GH04558P"/>
    <property type="match status" value="1"/>
</dbReference>
<proteinExistence type="predicted"/>
<keyword evidence="3" id="KW-0812">Transmembrane</keyword>
<dbReference type="InterPro" id="IPR051962">
    <property type="entry name" value="Cuticlin"/>
</dbReference>
<dbReference type="RefSeq" id="XP_027195987.1">
    <property type="nucleotide sequence ID" value="XM_027340186.1"/>
</dbReference>
<dbReference type="SMART" id="SM00241">
    <property type="entry name" value="ZP"/>
    <property type="match status" value="1"/>
</dbReference>
<keyword evidence="3" id="KW-0472">Membrane</keyword>
<dbReference type="OrthoDB" id="6407830at2759"/>
<keyword evidence="5" id="KW-1185">Reference proteome</keyword>
<reference evidence="6" key="1">
    <citation type="submission" date="2025-08" db="UniProtKB">
        <authorList>
            <consortium name="RefSeq"/>
        </authorList>
    </citation>
    <scope>IDENTIFICATION</scope>
    <source>
        <strain evidence="6">Airmid</strain>
    </source>
</reference>
<sequence>MSSTTATVMVPTSTTTTTTTTLSSTTKKMMTKTSHKNKWSVNSDGNHNQLPYRLNCSMDSMIIQVNLSSLYTDGQMSNDDDDEPYVYLEKLRSFSICRPKMEKFMATFVLSLQDDFYRCGTTKIHDQITGTRIYYNRIVVETKQHRNSINGQQQQQQRSIYFKCSQPNIDRLLGFKVETSPLDDDDDDLILNKTERIKRETTSSWIEDSSGRLVNFTEIDLPENFMEAEVLDFTDNITARAPYPHLNLKVKRNGKFVNQSLNVAPGTPLEMIIYLDDESKHVYGLLASFMKVTDNTNRQQEVIVLNGCSIDPYIFGNFESNDGGDSISAKFRAFKFPESNYVMFIGTVNVCLDKCQETPCGNGIYALGRRRRRRKRSLPMEMPKDPNKVFEIEMMAYLRIGYSDEELAKHRIRQSTIQATGIVDQTKSMITESGKNPPIVAHLIDNKQNENNDDAQYESLTSSFSLSSASSSLIMIKSISNYSSHLFSIIFLLTFSRYIIFHY</sequence>
<evidence type="ECO:0000259" key="4">
    <source>
        <dbReference type="PROSITE" id="PS51034"/>
    </source>
</evidence>
<evidence type="ECO:0000256" key="3">
    <source>
        <dbReference type="SAM" id="Phobius"/>
    </source>
</evidence>
<feature type="region of interest" description="Disordered" evidence="2">
    <location>
        <begin position="1"/>
        <end position="27"/>
    </location>
</feature>
<dbReference type="OMA" id="MMAYLRI"/>
<dbReference type="PANTHER" id="PTHR22907">
    <property type="entry name" value="GH04558P"/>
    <property type="match status" value="1"/>
</dbReference>
<dbReference type="PROSITE" id="PS51034">
    <property type="entry name" value="ZP_2"/>
    <property type="match status" value="1"/>
</dbReference>
<dbReference type="FunCoup" id="A0A6P6XR87">
    <property type="interactions" value="11"/>
</dbReference>
<dbReference type="Proteomes" id="UP000515146">
    <property type="component" value="Unplaced"/>
</dbReference>
<name>A0A6P6XR87_DERPT</name>
<organism evidence="5 6">
    <name type="scientific">Dermatophagoides pteronyssinus</name>
    <name type="common">European house dust mite</name>
    <dbReference type="NCBI Taxonomy" id="6956"/>
    <lineage>
        <taxon>Eukaryota</taxon>
        <taxon>Metazoa</taxon>
        <taxon>Ecdysozoa</taxon>
        <taxon>Arthropoda</taxon>
        <taxon>Chelicerata</taxon>
        <taxon>Arachnida</taxon>
        <taxon>Acari</taxon>
        <taxon>Acariformes</taxon>
        <taxon>Sarcoptiformes</taxon>
        <taxon>Astigmata</taxon>
        <taxon>Psoroptidia</taxon>
        <taxon>Analgoidea</taxon>
        <taxon>Pyroglyphidae</taxon>
        <taxon>Dermatophagoidinae</taxon>
        <taxon>Dermatophagoides</taxon>
    </lineage>
</organism>
<protein>
    <submittedName>
        <fullName evidence="6">Uncharacterized protein LOC113790510</fullName>
    </submittedName>
</protein>
<accession>A0A6P6XR87</accession>
<keyword evidence="1" id="KW-0732">Signal</keyword>
<evidence type="ECO:0000256" key="2">
    <source>
        <dbReference type="SAM" id="MobiDB-lite"/>
    </source>
</evidence>
<dbReference type="AlphaFoldDB" id="A0A6P6XR87"/>
<dbReference type="KEGG" id="dpte:113790510"/>
<feature type="transmembrane region" description="Helical" evidence="3">
    <location>
        <begin position="482"/>
        <end position="500"/>
    </location>
</feature>
<evidence type="ECO:0000313" key="5">
    <source>
        <dbReference type="Proteomes" id="UP000515146"/>
    </source>
</evidence>
<dbReference type="InterPro" id="IPR001507">
    <property type="entry name" value="ZP_dom"/>
</dbReference>